<feature type="binding site" evidence="10">
    <location>
        <position position="135"/>
    </location>
    <ligand>
        <name>Mg(2+)</name>
        <dbReference type="ChEBI" id="CHEBI:18420"/>
        <label>1</label>
    </ligand>
</feature>
<evidence type="ECO:0000256" key="5">
    <source>
        <dbReference type="ARBA" id="ARBA00022763"/>
    </source>
</evidence>
<dbReference type="Ensembl" id="ENSSGRT00000077418.1">
    <property type="protein sequence ID" value="ENSSGRP00000072691.1"/>
    <property type="gene ID" value="ENSSGRG00000037088.1"/>
</dbReference>
<feature type="active site" evidence="9">
    <location>
        <position position="105"/>
    </location>
</feature>
<accession>A0A672QA92</accession>
<feature type="active site" description="Proton donor/acceptor" evidence="9">
    <location>
        <position position="135"/>
    </location>
</feature>
<feature type="binding site" evidence="10">
    <location>
        <position position="4"/>
    </location>
    <ligand>
        <name>Mg(2+)</name>
        <dbReference type="ChEBI" id="CHEBI:18420"/>
        <label>1</label>
    </ligand>
</feature>
<keyword evidence="6" id="KW-0378">Hydrolase</keyword>
<dbReference type="Gene3D" id="3.60.10.10">
    <property type="entry name" value="Endonuclease/exonuclease/phosphatase"/>
    <property type="match status" value="1"/>
</dbReference>
<dbReference type="InterPro" id="IPR005135">
    <property type="entry name" value="Endo/exonuclease/phosphatase"/>
</dbReference>
<dbReference type="EC" id="3.1.11.2" evidence="3"/>
<feature type="domain" description="Endonuclease/exonuclease/phosphatase" evidence="12">
    <location>
        <begin position="1"/>
        <end position="222"/>
    </location>
</feature>
<dbReference type="CDD" id="cd09076">
    <property type="entry name" value="L1-EN"/>
    <property type="match status" value="1"/>
</dbReference>
<keyword evidence="5" id="KW-0227">DNA damage</keyword>
<feature type="active site" description="Proton acceptor" evidence="9">
    <location>
        <position position="222"/>
    </location>
</feature>
<evidence type="ECO:0000256" key="1">
    <source>
        <dbReference type="ARBA" id="ARBA00000493"/>
    </source>
</evidence>
<name>A0A672QA92_SINGR</name>
<evidence type="ECO:0000256" key="11">
    <source>
        <dbReference type="PIRSR" id="PIRSR604808-3"/>
    </source>
</evidence>
<dbReference type="OMA" id="KLHVISW"/>
<dbReference type="InParanoid" id="A0A672QA92"/>
<evidence type="ECO:0000256" key="8">
    <source>
        <dbReference type="ARBA" id="ARBA00023204"/>
    </source>
</evidence>
<dbReference type="GO" id="GO:0046872">
    <property type="term" value="F:metal ion binding"/>
    <property type="evidence" value="ECO:0007669"/>
    <property type="project" value="UniProtKB-KW"/>
</dbReference>
<evidence type="ECO:0000313" key="13">
    <source>
        <dbReference type="Ensembl" id="ENSSGRP00000072691.1"/>
    </source>
</evidence>
<proteinExistence type="inferred from homology"/>
<dbReference type="Proteomes" id="UP000472262">
    <property type="component" value="Unassembled WGS sequence"/>
</dbReference>
<feature type="binding site" evidence="10">
    <location>
        <position position="222"/>
    </location>
    <ligand>
        <name>Mg(2+)</name>
        <dbReference type="ChEBI" id="CHEBI:18420"/>
        <label>1</label>
    </ligand>
</feature>
<feature type="binding site" evidence="10">
    <location>
        <position position="221"/>
    </location>
    <ligand>
        <name>Mg(2+)</name>
        <dbReference type="ChEBI" id="CHEBI:18420"/>
        <label>1</label>
    </ligand>
</feature>
<evidence type="ECO:0000313" key="14">
    <source>
        <dbReference type="Proteomes" id="UP000472262"/>
    </source>
</evidence>
<evidence type="ECO:0000256" key="4">
    <source>
        <dbReference type="ARBA" id="ARBA00022723"/>
    </source>
</evidence>
<keyword evidence="8" id="KW-0234">DNA repair</keyword>
<evidence type="ECO:0000256" key="9">
    <source>
        <dbReference type="PIRSR" id="PIRSR604808-1"/>
    </source>
</evidence>
<comment type="similarity">
    <text evidence="2">Belongs to the DNA repair enzymes AP/ExoA family.</text>
</comment>
<organism evidence="13 14">
    <name type="scientific">Sinocyclocheilus grahami</name>
    <name type="common">Dianchi golden-line fish</name>
    <name type="synonym">Barbus grahami</name>
    <dbReference type="NCBI Taxonomy" id="75366"/>
    <lineage>
        <taxon>Eukaryota</taxon>
        <taxon>Metazoa</taxon>
        <taxon>Chordata</taxon>
        <taxon>Craniata</taxon>
        <taxon>Vertebrata</taxon>
        <taxon>Euteleostomi</taxon>
        <taxon>Actinopterygii</taxon>
        <taxon>Neopterygii</taxon>
        <taxon>Teleostei</taxon>
        <taxon>Ostariophysi</taxon>
        <taxon>Cypriniformes</taxon>
        <taxon>Cyprinidae</taxon>
        <taxon>Cyprininae</taxon>
        <taxon>Sinocyclocheilus</taxon>
    </lineage>
</organism>
<evidence type="ECO:0000256" key="10">
    <source>
        <dbReference type="PIRSR" id="PIRSR604808-2"/>
    </source>
</evidence>
<feature type="site" description="Interaction with DNA substrate" evidence="11">
    <location>
        <position position="222"/>
    </location>
</feature>
<keyword evidence="10" id="KW-0464">Manganese</keyword>
<evidence type="ECO:0000256" key="7">
    <source>
        <dbReference type="ARBA" id="ARBA00022842"/>
    </source>
</evidence>
<sequence length="246" mass="28204">MSWNVRGLNSPIKRTKCLEFLKRKNISIALIQETHLKMSDIHRFQNRCYKCVVHSSASNKSKGVAILVDRKLGVTIDKCGKDSEGRFSYVAVTVHHLKICFASIYCPNIPDPNFFNAISATLLDMPEYLMVVGGDFNQVCNITLDRSANISSGLDTPSRINTFITELNIIDAWRLRYPLVKNYTFFSCRHKTFSRIDYIFVSPQLNKLITSVDILPIIISDHAPVLYTFELTRNPAKLFNLKMWEF</sequence>
<protein>
    <recommendedName>
        <fullName evidence="3">exodeoxyribonuclease III</fullName>
        <ecNumber evidence="3">3.1.11.2</ecNumber>
    </recommendedName>
</protein>
<evidence type="ECO:0000256" key="6">
    <source>
        <dbReference type="ARBA" id="ARBA00022801"/>
    </source>
</evidence>
<keyword evidence="4 10" id="KW-0479">Metal-binding</keyword>
<evidence type="ECO:0000256" key="3">
    <source>
        <dbReference type="ARBA" id="ARBA00012115"/>
    </source>
</evidence>
<dbReference type="SUPFAM" id="SSF56219">
    <property type="entry name" value="DNase I-like"/>
    <property type="match status" value="1"/>
</dbReference>
<dbReference type="PANTHER" id="PTHR22748">
    <property type="entry name" value="AP ENDONUCLEASE"/>
    <property type="match status" value="1"/>
</dbReference>
<dbReference type="GO" id="GO:0008311">
    <property type="term" value="F:double-stranded DNA 3'-5' DNA exonuclease activity"/>
    <property type="evidence" value="ECO:0007669"/>
    <property type="project" value="UniProtKB-EC"/>
</dbReference>
<comment type="catalytic activity">
    <reaction evidence="1">
        <text>Exonucleolytic cleavage in the 3'- to 5'-direction to yield nucleoside 5'-phosphates.</text>
        <dbReference type="EC" id="3.1.11.2"/>
    </reaction>
</comment>
<dbReference type="GO" id="GO:0008081">
    <property type="term" value="F:phosphoric diester hydrolase activity"/>
    <property type="evidence" value="ECO:0007669"/>
    <property type="project" value="TreeGrafter"/>
</dbReference>
<feature type="binding site" evidence="10">
    <location>
        <position position="137"/>
    </location>
    <ligand>
        <name>Mg(2+)</name>
        <dbReference type="ChEBI" id="CHEBI:18420"/>
        <label>1</label>
    </ligand>
</feature>
<dbReference type="AlphaFoldDB" id="A0A672QA92"/>
<dbReference type="GO" id="GO:0003906">
    <property type="term" value="F:DNA-(apurinic or apyrimidinic site) endonuclease activity"/>
    <property type="evidence" value="ECO:0007669"/>
    <property type="project" value="TreeGrafter"/>
</dbReference>
<reference evidence="13" key="2">
    <citation type="submission" date="2025-09" db="UniProtKB">
        <authorList>
            <consortium name="Ensembl"/>
        </authorList>
    </citation>
    <scope>IDENTIFICATION</scope>
</reference>
<dbReference type="GO" id="GO:0006284">
    <property type="term" value="P:base-excision repair"/>
    <property type="evidence" value="ECO:0007669"/>
    <property type="project" value="TreeGrafter"/>
</dbReference>
<feature type="site" description="Transition state stabilizer" evidence="11">
    <location>
        <position position="137"/>
    </location>
</feature>
<feature type="binding site" evidence="10">
    <location>
        <position position="33"/>
    </location>
    <ligand>
        <name>Mg(2+)</name>
        <dbReference type="ChEBI" id="CHEBI:18420"/>
        <label>1</label>
    </ligand>
</feature>
<dbReference type="InterPro" id="IPR004808">
    <property type="entry name" value="AP_endonuc_1"/>
</dbReference>
<keyword evidence="7 10" id="KW-0460">Magnesium</keyword>
<reference evidence="13" key="1">
    <citation type="submission" date="2025-08" db="UniProtKB">
        <authorList>
            <consortium name="Ensembl"/>
        </authorList>
    </citation>
    <scope>IDENTIFICATION</scope>
</reference>
<dbReference type="InterPro" id="IPR036691">
    <property type="entry name" value="Endo/exonu/phosph_ase_sf"/>
</dbReference>
<comment type="cofactor">
    <cofactor evidence="10">
        <name>Mg(2+)</name>
        <dbReference type="ChEBI" id="CHEBI:18420"/>
    </cofactor>
    <cofactor evidence="10">
        <name>Mn(2+)</name>
        <dbReference type="ChEBI" id="CHEBI:29035"/>
    </cofactor>
    <text evidence="10">Probably binds two magnesium or manganese ions per subunit.</text>
</comment>
<evidence type="ECO:0000259" key="12">
    <source>
        <dbReference type="Pfam" id="PF03372"/>
    </source>
</evidence>
<feature type="site" description="Important for catalytic activity" evidence="11">
    <location>
        <position position="197"/>
    </location>
</feature>
<evidence type="ECO:0000256" key="2">
    <source>
        <dbReference type="ARBA" id="ARBA00007092"/>
    </source>
</evidence>
<keyword evidence="14" id="KW-1185">Reference proteome</keyword>
<dbReference type="PANTHER" id="PTHR22748:SF26">
    <property type="entry name" value="ENDONUCLEASE_EXONUCLEASE_PHOSPHATASE DOMAIN-CONTAINING PROTEIN"/>
    <property type="match status" value="1"/>
</dbReference>
<dbReference type="GO" id="GO:0005634">
    <property type="term" value="C:nucleus"/>
    <property type="evidence" value="ECO:0007669"/>
    <property type="project" value="TreeGrafter"/>
</dbReference>
<dbReference type="Pfam" id="PF03372">
    <property type="entry name" value="Exo_endo_phos"/>
    <property type="match status" value="1"/>
</dbReference>